<feature type="compositionally biased region" description="Basic and acidic residues" evidence="1">
    <location>
        <begin position="191"/>
        <end position="204"/>
    </location>
</feature>
<evidence type="ECO:0000313" key="2">
    <source>
        <dbReference type="EMBL" id="MBU7599517.1"/>
    </source>
</evidence>
<protein>
    <submittedName>
        <fullName evidence="2">DUF5304 domain-containing protein</fullName>
    </submittedName>
</protein>
<name>A0A949JHF4_9ACTN</name>
<dbReference type="InterPro" id="IPR035183">
    <property type="entry name" value="DUF5304"/>
</dbReference>
<proteinExistence type="predicted"/>
<feature type="region of interest" description="Disordered" evidence="1">
    <location>
        <begin position="74"/>
        <end position="99"/>
    </location>
</feature>
<evidence type="ECO:0000256" key="1">
    <source>
        <dbReference type="SAM" id="MobiDB-lite"/>
    </source>
</evidence>
<feature type="compositionally biased region" description="Basic and acidic residues" evidence="1">
    <location>
        <begin position="8"/>
        <end position="23"/>
    </location>
</feature>
<evidence type="ECO:0000313" key="3">
    <source>
        <dbReference type="Proteomes" id="UP000694501"/>
    </source>
</evidence>
<comment type="caution">
    <text evidence="2">The sequence shown here is derived from an EMBL/GenBank/DDBJ whole genome shotgun (WGS) entry which is preliminary data.</text>
</comment>
<feature type="region of interest" description="Disordered" evidence="1">
    <location>
        <begin position="1"/>
        <end position="60"/>
    </location>
</feature>
<gene>
    <name evidence="2" type="ORF">JGS22_018290</name>
</gene>
<dbReference type="RefSeq" id="WP_211039754.1">
    <property type="nucleotide sequence ID" value="NZ_JAELVF020000001.1"/>
</dbReference>
<dbReference type="AlphaFoldDB" id="A0A949JHF4"/>
<dbReference type="Proteomes" id="UP000694501">
    <property type="component" value="Unassembled WGS sequence"/>
</dbReference>
<sequence>MSDSSEPDSPKRSERSESPRGSEEPDGSAWAEACAEDLAAERARRREQAGERPASAADEFGRLVDSVARRISDFTTPLAGAAGESAGRRAAESTAEQWSRQLAEGAKELLGPVVERNPRVLEHLAAAGSELLSAYQAAVSGHEQRWTRQEAASVRVPRDDEPAAPTSGPAPCGQAGEEPRKQDGEEAASGEEPRAAGRAGDGERAGSVGGEEPSGGPGGDDPPATERIDLD</sequence>
<feature type="region of interest" description="Disordered" evidence="1">
    <location>
        <begin position="137"/>
        <end position="231"/>
    </location>
</feature>
<accession>A0A949JHF4</accession>
<feature type="compositionally biased region" description="Low complexity" evidence="1">
    <location>
        <begin position="27"/>
        <end position="37"/>
    </location>
</feature>
<dbReference type="EMBL" id="JAELVF020000001">
    <property type="protein sequence ID" value="MBU7599517.1"/>
    <property type="molecule type" value="Genomic_DNA"/>
</dbReference>
<organism evidence="2 3">
    <name type="scientific">Streptomyces tardus</name>
    <dbReference type="NCBI Taxonomy" id="2780544"/>
    <lineage>
        <taxon>Bacteria</taxon>
        <taxon>Bacillati</taxon>
        <taxon>Actinomycetota</taxon>
        <taxon>Actinomycetes</taxon>
        <taxon>Kitasatosporales</taxon>
        <taxon>Streptomycetaceae</taxon>
        <taxon>Streptomyces</taxon>
    </lineage>
</organism>
<feature type="compositionally biased region" description="Basic and acidic residues" evidence="1">
    <location>
        <begin position="39"/>
        <end position="50"/>
    </location>
</feature>
<reference evidence="2" key="1">
    <citation type="submission" date="2021-06" db="EMBL/GenBank/DDBJ databases">
        <title>Sequencing of actinobacteria type strains.</title>
        <authorList>
            <person name="Nguyen G.-S."/>
            <person name="Wentzel A."/>
        </authorList>
    </citation>
    <scope>NUCLEOTIDE SEQUENCE</scope>
    <source>
        <strain evidence="2">P38-E01</strain>
    </source>
</reference>
<keyword evidence="3" id="KW-1185">Reference proteome</keyword>
<feature type="compositionally biased region" description="Gly residues" evidence="1">
    <location>
        <begin position="207"/>
        <end position="219"/>
    </location>
</feature>
<dbReference type="Pfam" id="PF17230">
    <property type="entry name" value="DUF5304"/>
    <property type="match status" value="1"/>
</dbReference>